<evidence type="ECO:0000259" key="5">
    <source>
        <dbReference type="PROSITE" id="PS50127"/>
    </source>
</evidence>
<dbReference type="Pfam" id="PF00179">
    <property type="entry name" value="UQ_con"/>
    <property type="match status" value="3"/>
</dbReference>
<comment type="caution">
    <text evidence="6">The sequence shown here is derived from an EMBL/GenBank/DDBJ whole genome shotgun (WGS) entry which is preliminary data.</text>
</comment>
<evidence type="ECO:0000313" key="7">
    <source>
        <dbReference type="Proteomes" id="UP000717515"/>
    </source>
</evidence>
<comment type="similarity">
    <text evidence="4">Belongs to the ubiquitin-conjugating enzyme family.</text>
</comment>
<name>A0A9P8A1Y5_MORAP</name>
<dbReference type="GO" id="GO:0005524">
    <property type="term" value="F:ATP binding"/>
    <property type="evidence" value="ECO:0007669"/>
    <property type="project" value="UniProtKB-UniRule"/>
</dbReference>
<evidence type="ECO:0000256" key="3">
    <source>
        <dbReference type="PROSITE-ProRule" id="PRU10133"/>
    </source>
</evidence>
<keyword evidence="4" id="KW-0547">Nucleotide-binding</keyword>
<dbReference type="PANTHER" id="PTHR24067">
    <property type="entry name" value="UBIQUITIN-CONJUGATING ENZYME E2"/>
    <property type="match status" value="1"/>
</dbReference>
<evidence type="ECO:0000256" key="4">
    <source>
        <dbReference type="RuleBase" id="RU362109"/>
    </source>
</evidence>
<organism evidence="6 7">
    <name type="scientific">Mortierella alpina</name>
    <name type="common">Oleaginous fungus</name>
    <name type="synonym">Mortierella renispora</name>
    <dbReference type="NCBI Taxonomy" id="64518"/>
    <lineage>
        <taxon>Eukaryota</taxon>
        <taxon>Fungi</taxon>
        <taxon>Fungi incertae sedis</taxon>
        <taxon>Mucoromycota</taxon>
        <taxon>Mortierellomycotina</taxon>
        <taxon>Mortierellomycetes</taxon>
        <taxon>Mortierellales</taxon>
        <taxon>Mortierellaceae</taxon>
        <taxon>Mortierella</taxon>
    </lineage>
</organism>
<dbReference type="InterPro" id="IPR000608">
    <property type="entry name" value="UBC"/>
</dbReference>
<dbReference type="Gene3D" id="3.10.110.10">
    <property type="entry name" value="Ubiquitin Conjugating Enzyme"/>
    <property type="match status" value="1"/>
</dbReference>
<dbReference type="InterPro" id="IPR050113">
    <property type="entry name" value="Ub_conjugating_enzyme"/>
</dbReference>
<dbReference type="InterPro" id="IPR016135">
    <property type="entry name" value="UBQ-conjugating_enzyme/RWD"/>
</dbReference>
<keyword evidence="2 4" id="KW-0833">Ubl conjugation pathway</keyword>
<dbReference type="InterPro" id="IPR023313">
    <property type="entry name" value="UBQ-conjugating_AS"/>
</dbReference>
<dbReference type="CDD" id="cd23798">
    <property type="entry name" value="UBCc_UBE2I"/>
    <property type="match status" value="1"/>
</dbReference>
<reference evidence="6" key="1">
    <citation type="submission" date="2021-07" db="EMBL/GenBank/DDBJ databases">
        <title>Draft genome of Mortierella alpina, strain LL118, isolated from an aspen leaf litter sample.</title>
        <authorList>
            <person name="Yang S."/>
            <person name="Vinatzer B.A."/>
        </authorList>
    </citation>
    <scope>NUCLEOTIDE SEQUENCE</scope>
    <source>
        <strain evidence="6">LL118</strain>
    </source>
</reference>
<accession>A0A9P8A1Y5</accession>
<protein>
    <recommendedName>
        <fullName evidence="5">UBC core domain-containing protein</fullName>
    </recommendedName>
</protein>
<dbReference type="PROSITE" id="PS50127">
    <property type="entry name" value="UBC_2"/>
    <property type="match status" value="1"/>
</dbReference>
<dbReference type="SMART" id="SM00212">
    <property type="entry name" value="UBCc"/>
    <property type="match status" value="1"/>
</dbReference>
<gene>
    <name evidence="6" type="ORF">KVV02_007965</name>
</gene>
<feature type="domain" description="UBC core" evidence="5">
    <location>
        <begin position="4"/>
        <end position="220"/>
    </location>
</feature>
<dbReference type="EMBL" id="JAIFTL010000110">
    <property type="protein sequence ID" value="KAG9323233.1"/>
    <property type="molecule type" value="Genomic_DNA"/>
</dbReference>
<evidence type="ECO:0000256" key="2">
    <source>
        <dbReference type="ARBA" id="ARBA00022786"/>
    </source>
</evidence>
<dbReference type="GO" id="GO:0016740">
    <property type="term" value="F:transferase activity"/>
    <property type="evidence" value="ECO:0007669"/>
    <property type="project" value="UniProtKB-KW"/>
</dbReference>
<sequence>MSGICRSRLAEERKQWRKDHPFGFYARPEKKADATLDLMNWQVGIPGKPNTPWEGGVYKLVLIFPEDYPSKPPKCMVAVNMTNKVCTDSRLTSIAQDVNTCFTMNLMCNVGKFVPPLFHPNVYPSGTVCLSILNEEEGWKPAITIKQVGCLSGFEIEVCLSDLIAKMYLSTFQQILLGIQDLLNDPNPESPAQSDAYVMFKKDKIGYERRVRQQAKENAA</sequence>
<dbReference type="Proteomes" id="UP000717515">
    <property type="component" value="Unassembled WGS sequence"/>
</dbReference>
<evidence type="ECO:0000256" key="1">
    <source>
        <dbReference type="ARBA" id="ARBA00022679"/>
    </source>
</evidence>
<evidence type="ECO:0000313" key="6">
    <source>
        <dbReference type="EMBL" id="KAG9323233.1"/>
    </source>
</evidence>
<feature type="active site" description="Glycyl thioester intermediate" evidence="3">
    <location>
        <position position="129"/>
    </location>
</feature>
<keyword evidence="4" id="KW-0067">ATP-binding</keyword>
<keyword evidence="1" id="KW-0808">Transferase</keyword>
<dbReference type="PROSITE" id="PS00183">
    <property type="entry name" value="UBC_1"/>
    <property type="match status" value="1"/>
</dbReference>
<dbReference type="AlphaFoldDB" id="A0A9P8A1Y5"/>
<proteinExistence type="inferred from homology"/>
<dbReference type="SUPFAM" id="SSF54495">
    <property type="entry name" value="UBC-like"/>
    <property type="match status" value="2"/>
</dbReference>